<gene>
    <name evidence="1" type="ORF">QCA50_014762</name>
</gene>
<name>A0AAW0FTJ4_9APHY</name>
<protein>
    <recommendedName>
        <fullName evidence="3">F-box domain-containing protein</fullName>
    </recommendedName>
</protein>
<evidence type="ECO:0008006" key="3">
    <source>
        <dbReference type="Google" id="ProtNLM"/>
    </source>
</evidence>
<organism evidence="1 2">
    <name type="scientific">Cerrena zonata</name>
    <dbReference type="NCBI Taxonomy" id="2478898"/>
    <lineage>
        <taxon>Eukaryota</taxon>
        <taxon>Fungi</taxon>
        <taxon>Dikarya</taxon>
        <taxon>Basidiomycota</taxon>
        <taxon>Agaricomycotina</taxon>
        <taxon>Agaricomycetes</taxon>
        <taxon>Polyporales</taxon>
        <taxon>Cerrenaceae</taxon>
        <taxon>Cerrena</taxon>
    </lineage>
</organism>
<dbReference type="EMBL" id="JASBNA010000037">
    <property type="protein sequence ID" value="KAK7682175.1"/>
    <property type="molecule type" value="Genomic_DNA"/>
</dbReference>
<sequence>MVLNMAKILDVILSFLHPNLSEAGFDHEERKVKLRTLARVARACQSFKDPALSLLWKEQDGLGAIFNMFDNIISSQTQAAIALTSITCYTSRVRRLRYYGVISDTNLSKLALLCRINRKMPLFPHLRHLQLESWPLIPSEASLLFSSDLEVIDLGGPYRMSDSQLTIRTGQLGKLSRKQQVQLCAHKLVKSSPKLRHPRSLTLLEFEGLQYPASEFDLTIPQKHANVQNSPMWLKKLCRIGYLSDLHFDVCSMNTTPESQSVQHLAPSMTFTILFSIPSLPCG</sequence>
<keyword evidence="2" id="KW-1185">Reference proteome</keyword>
<dbReference type="Proteomes" id="UP001385951">
    <property type="component" value="Unassembled WGS sequence"/>
</dbReference>
<proteinExistence type="predicted"/>
<evidence type="ECO:0000313" key="2">
    <source>
        <dbReference type="Proteomes" id="UP001385951"/>
    </source>
</evidence>
<accession>A0AAW0FTJ4</accession>
<reference evidence="1 2" key="1">
    <citation type="submission" date="2022-09" db="EMBL/GenBank/DDBJ databases">
        <authorList>
            <person name="Palmer J.M."/>
        </authorList>
    </citation>
    <scope>NUCLEOTIDE SEQUENCE [LARGE SCALE GENOMIC DNA]</scope>
    <source>
        <strain evidence="1 2">DSM 7382</strain>
    </source>
</reference>
<comment type="caution">
    <text evidence="1">The sequence shown here is derived from an EMBL/GenBank/DDBJ whole genome shotgun (WGS) entry which is preliminary data.</text>
</comment>
<dbReference type="AlphaFoldDB" id="A0AAW0FTJ4"/>
<evidence type="ECO:0000313" key="1">
    <source>
        <dbReference type="EMBL" id="KAK7682175.1"/>
    </source>
</evidence>